<keyword evidence="7 12" id="KW-0472">Membrane</keyword>
<dbReference type="InterPro" id="IPR001863">
    <property type="entry name" value="Glypican"/>
</dbReference>
<dbReference type="PANTHER" id="PTHR10822">
    <property type="entry name" value="GLYPICAN"/>
    <property type="match status" value="1"/>
</dbReference>
<dbReference type="Pfam" id="PF01153">
    <property type="entry name" value="Glypican"/>
    <property type="match status" value="1"/>
</dbReference>
<reference evidence="14 15" key="1">
    <citation type="submission" date="2021-06" db="EMBL/GenBank/DDBJ databases">
        <authorList>
            <person name="Palmer J.M."/>
        </authorList>
    </citation>
    <scope>NUCLEOTIDE SEQUENCE [LARGE SCALE GENOMIC DNA]</scope>
    <source>
        <strain evidence="14 15">AS_MEX2019</strain>
        <tissue evidence="14">Muscle</tissue>
    </source>
</reference>
<comment type="function">
    <text evidence="12">Cell surface proteoglycan.</text>
</comment>
<comment type="caution">
    <text evidence="14">The sequence shown here is derived from an EMBL/GenBank/DDBJ whole genome shotgun (WGS) entry which is preliminary data.</text>
</comment>
<protein>
    <submittedName>
        <fullName evidence="14">Uncharacterized protein</fullName>
    </submittedName>
</protein>
<dbReference type="Proteomes" id="UP001469553">
    <property type="component" value="Unassembled WGS sequence"/>
</dbReference>
<evidence type="ECO:0000256" key="2">
    <source>
        <dbReference type="ARBA" id="ARBA00010260"/>
    </source>
</evidence>
<comment type="subcellular location">
    <subcellularLocation>
        <location evidence="1 12">Cell membrane</location>
        <topology evidence="1 12">Lipid-anchor</topology>
        <topology evidence="1 12">GPI-anchor</topology>
    </subcellularLocation>
</comment>
<evidence type="ECO:0000256" key="6">
    <source>
        <dbReference type="ARBA" id="ARBA00022974"/>
    </source>
</evidence>
<organism evidence="14 15">
    <name type="scientific">Ameca splendens</name>
    <dbReference type="NCBI Taxonomy" id="208324"/>
    <lineage>
        <taxon>Eukaryota</taxon>
        <taxon>Metazoa</taxon>
        <taxon>Chordata</taxon>
        <taxon>Craniata</taxon>
        <taxon>Vertebrata</taxon>
        <taxon>Euteleostomi</taxon>
        <taxon>Actinopterygii</taxon>
        <taxon>Neopterygii</taxon>
        <taxon>Teleostei</taxon>
        <taxon>Neoteleostei</taxon>
        <taxon>Acanthomorphata</taxon>
        <taxon>Ovalentaria</taxon>
        <taxon>Atherinomorphae</taxon>
        <taxon>Cyprinodontiformes</taxon>
        <taxon>Goodeidae</taxon>
        <taxon>Ameca</taxon>
    </lineage>
</organism>
<evidence type="ECO:0000256" key="5">
    <source>
        <dbReference type="ARBA" id="ARBA00022729"/>
    </source>
</evidence>
<evidence type="ECO:0000256" key="12">
    <source>
        <dbReference type="RuleBase" id="RU003519"/>
    </source>
</evidence>
<evidence type="ECO:0000256" key="1">
    <source>
        <dbReference type="ARBA" id="ARBA00004609"/>
    </source>
</evidence>
<feature type="signal peptide" evidence="13">
    <location>
        <begin position="1"/>
        <end position="27"/>
    </location>
</feature>
<keyword evidence="3" id="KW-1003">Cell membrane</keyword>
<dbReference type="EMBL" id="JAHRIP010032599">
    <property type="protein sequence ID" value="MEQ2293405.1"/>
    <property type="molecule type" value="Genomic_DNA"/>
</dbReference>
<evidence type="ECO:0000256" key="10">
    <source>
        <dbReference type="ARBA" id="ARBA00023288"/>
    </source>
</evidence>
<keyword evidence="6 12" id="KW-0654">Proteoglycan</keyword>
<proteinExistence type="inferred from homology"/>
<evidence type="ECO:0000256" key="13">
    <source>
        <dbReference type="SAM" id="SignalP"/>
    </source>
</evidence>
<keyword evidence="9 12" id="KW-0357">Heparan sulfate</keyword>
<evidence type="ECO:0000256" key="7">
    <source>
        <dbReference type="ARBA" id="ARBA00023136"/>
    </source>
</evidence>
<keyword evidence="10 12" id="KW-0449">Lipoprotein</keyword>
<evidence type="ECO:0000313" key="14">
    <source>
        <dbReference type="EMBL" id="MEQ2293405.1"/>
    </source>
</evidence>
<evidence type="ECO:0000256" key="4">
    <source>
        <dbReference type="ARBA" id="ARBA00022622"/>
    </source>
</evidence>
<dbReference type="PANTHER" id="PTHR10822:SF19">
    <property type="entry name" value="GLYPICAN-5"/>
    <property type="match status" value="1"/>
</dbReference>
<keyword evidence="8" id="KW-0325">Glycoprotein</keyword>
<keyword evidence="5 13" id="KW-0732">Signal</keyword>
<name>A0ABV0YIX0_9TELE</name>
<keyword evidence="15" id="KW-1185">Reference proteome</keyword>
<comment type="similarity">
    <text evidence="2 11">Belongs to the glypican family.</text>
</comment>
<sequence length="126" mass="14107">MFPDDIQSVHLVWVILLCFALLPEAGCRSADAGSCHEVKIAYMMRQIGPVELVPERPGSGEPLRVCVHTGPSCCTSKMEDSYMAAVRSEMQHKMRSYSSELKYLIEGHKKAYQGRRVKEEKSGMDA</sequence>
<feature type="chain" id="PRO_5046553552" evidence="13">
    <location>
        <begin position="28"/>
        <end position="126"/>
    </location>
</feature>
<evidence type="ECO:0000256" key="8">
    <source>
        <dbReference type="ARBA" id="ARBA00023180"/>
    </source>
</evidence>
<evidence type="ECO:0000256" key="11">
    <source>
        <dbReference type="RuleBase" id="RU003518"/>
    </source>
</evidence>
<accession>A0ABV0YIX0</accession>
<evidence type="ECO:0000256" key="9">
    <source>
        <dbReference type="ARBA" id="ARBA00023207"/>
    </source>
</evidence>
<gene>
    <name evidence="14" type="ORF">AMECASPLE_032998</name>
</gene>
<keyword evidence="4 12" id="KW-0336">GPI-anchor</keyword>
<evidence type="ECO:0000256" key="3">
    <source>
        <dbReference type="ARBA" id="ARBA00022475"/>
    </source>
</evidence>
<evidence type="ECO:0000313" key="15">
    <source>
        <dbReference type="Proteomes" id="UP001469553"/>
    </source>
</evidence>